<proteinExistence type="predicted"/>
<dbReference type="EMBL" id="VUNQ01000015">
    <property type="protein sequence ID" value="MSU01541.1"/>
    <property type="molecule type" value="Genomic_DNA"/>
</dbReference>
<dbReference type="AlphaFoldDB" id="A0A6N7XHL0"/>
<accession>A0A6N7XHL0</accession>
<evidence type="ECO:0000313" key="2">
    <source>
        <dbReference type="Proteomes" id="UP000469523"/>
    </source>
</evidence>
<name>A0A6N7XHL0_9FIRM</name>
<keyword evidence="2" id="KW-1185">Reference proteome</keyword>
<evidence type="ECO:0000313" key="1">
    <source>
        <dbReference type="EMBL" id="MSU01541.1"/>
    </source>
</evidence>
<gene>
    <name evidence="1" type="ORF">FYJ83_08690</name>
</gene>
<dbReference type="RefSeq" id="WP_154439949.1">
    <property type="nucleotide sequence ID" value="NZ_JAHLPJ010000001.1"/>
</dbReference>
<reference evidence="1 2" key="1">
    <citation type="submission" date="2019-09" db="EMBL/GenBank/DDBJ databases">
        <title>In-depth cultivation of the pig gut microbiome towards novel bacterial diversity and tailored functional studies.</title>
        <authorList>
            <person name="Wylensek D."/>
            <person name="Hitch T.C.A."/>
            <person name="Clavel T."/>
        </authorList>
    </citation>
    <scope>NUCLEOTIDE SEQUENCE [LARGE SCALE GENOMIC DNA]</scope>
    <source>
        <strain evidence="1 2">WCA3-693-APC-4?</strain>
    </source>
</reference>
<dbReference type="Proteomes" id="UP000469523">
    <property type="component" value="Unassembled WGS sequence"/>
</dbReference>
<comment type="caution">
    <text evidence="1">The sequence shown here is derived from an EMBL/GenBank/DDBJ whole genome shotgun (WGS) entry which is preliminary data.</text>
</comment>
<organism evidence="1 2">
    <name type="scientific">Tissierella pigra</name>
    <dbReference type="NCBI Taxonomy" id="2607614"/>
    <lineage>
        <taxon>Bacteria</taxon>
        <taxon>Bacillati</taxon>
        <taxon>Bacillota</taxon>
        <taxon>Tissierellia</taxon>
        <taxon>Tissierellales</taxon>
        <taxon>Tissierellaceae</taxon>
        <taxon>Tissierella</taxon>
    </lineage>
</organism>
<sequence length="373" mass="42703">MVEGNSVQPVKIELEVLNTLDVNDVFSRKETEIDSQLIDGLINLVKSKDNFSSIKEAPENVKDLYEVVIKPHLQEGIDSGNLEWNGVSAQIRNKKNGEIAGNIELSKYELEQVVPNKSAISNATKAICSVAGQMQLVEITQRLEQISEKIDLLIENERDKTNARLTGTLKTLQKALMIDDNSSFKFARIDRCIDRLQELVDYFEIKIDKDLNKEIKRGMLESIIDSFKPSNRQDIKFYDSMKKWLDNSNYYIQGYVYSKLALAKCYEVIEGIEEGQRELYECKQVYNEYLLRIGEKVTYLLKEKGLSVSESQDINQVIDYISKRQKHSRIKTNLIKLKENTVKGNDDISKLDTQGTGSIILELQDIQGLDKED</sequence>
<protein>
    <submittedName>
        <fullName evidence="1">Uncharacterized protein</fullName>
    </submittedName>
</protein>